<dbReference type="EMBL" id="BQKM01000011">
    <property type="protein sequence ID" value="GJN54500.1"/>
    <property type="molecule type" value="Genomic_DNA"/>
</dbReference>
<dbReference type="EMBL" id="AP023189">
    <property type="protein sequence ID" value="BCG25492.1"/>
    <property type="molecule type" value="Genomic_DNA"/>
</dbReference>
<evidence type="ECO:0000313" key="3">
    <source>
        <dbReference type="EMBL" id="BCG25492.1"/>
    </source>
</evidence>
<protein>
    <recommendedName>
        <fullName evidence="2">Chalcone isomerase domain-containing protein</fullName>
    </recommendedName>
</protein>
<dbReference type="RefSeq" id="WP_228723459.1">
    <property type="nucleotide sequence ID" value="NZ_AP023189.1"/>
</dbReference>
<dbReference type="InterPro" id="IPR016087">
    <property type="entry name" value="Chalcone_isomerase"/>
</dbReference>
<name>A0A6J4E6P5_9PSED</name>
<feature type="signal peptide" evidence="1">
    <location>
        <begin position="1"/>
        <end position="27"/>
    </location>
</feature>
<organism evidence="3 5">
    <name type="scientific">Pseudomonas tohonis</name>
    <dbReference type="NCBI Taxonomy" id="2725477"/>
    <lineage>
        <taxon>Bacteria</taxon>
        <taxon>Pseudomonadati</taxon>
        <taxon>Pseudomonadota</taxon>
        <taxon>Gammaproteobacteria</taxon>
        <taxon>Pseudomonadales</taxon>
        <taxon>Pseudomonadaceae</taxon>
        <taxon>Pseudomonas</taxon>
    </lineage>
</organism>
<evidence type="ECO:0000256" key="1">
    <source>
        <dbReference type="SAM" id="SignalP"/>
    </source>
</evidence>
<evidence type="ECO:0000313" key="5">
    <source>
        <dbReference type="Proteomes" id="UP000509383"/>
    </source>
</evidence>
<proteinExistence type="predicted"/>
<keyword evidence="6" id="KW-1185">Reference proteome</keyword>
<keyword evidence="1" id="KW-0732">Signal</keyword>
<dbReference type="Pfam" id="PF16036">
    <property type="entry name" value="Chalcone_3"/>
    <property type="match status" value="1"/>
</dbReference>
<dbReference type="KEGG" id="ptw:TUM18999_36830"/>
<dbReference type="AlphaFoldDB" id="A0A6J4E6P5"/>
<feature type="domain" description="Chalcone isomerase" evidence="2">
    <location>
        <begin position="66"/>
        <end position="177"/>
    </location>
</feature>
<gene>
    <name evidence="3" type="ORF">TUM18999_36830</name>
    <name evidence="4" type="ORF">TUM20286_42520</name>
</gene>
<evidence type="ECO:0000313" key="6">
    <source>
        <dbReference type="Proteomes" id="UP001054892"/>
    </source>
</evidence>
<evidence type="ECO:0000313" key="4">
    <source>
        <dbReference type="EMBL" id="GJN54500.1"/>
    </source>
</evidence>
<dbReference type="Proteomes" id="UP000509383">
    <property type="component" value="Chromosome"/>
</dbReference>
<feature type="chain" id="PRO_5026942755" description="Chalcone isomerase domain-containing protein" evidence="1">
    <location>
        <begin position="28"/>
        <end position="198"/>
    </location>
</feature>
<accession>A0A6J4E6P5</accession>
<sequence>MTTYFFSPCRLLVAALIGLLGLSQALADTWHEAVPDARLVGSGAFSAYGFHIYDARLWATEAGLGEDRPFALELTYRRSISRETLVEASLDDLQRLGGEAVDAARLSAWQSEMERAFVDVEPGQRITGVYLPGVGGRLYVDGRPPHEVRDPLFARTFFGIWLDARTQDPELREQLLGGLRPPFEPGTAVASDCCRLQP</sequence>
<dbReference type="Proteomes" id="UP001054892">
    <property type="component" value="Unassembled WGS sequence"/>
</dbReference>
<evidence type="ECO:0000259" key="2">
    <source>
        <dbReference type="Pfam" id="PF16036"/>
    </source>
</evidence>
<reference evidence="3 5" key="1">
    <citation type="submission" date="2020-05" db="EMBL/GenBank/DDBJ databases">
        <title>Characterization of novel class B3 metallo-beta-lactamase from novel Pseudomonas species.</title>
        <authorList>
            <person name="Yamada K."/>
            <person name="Aoki K."/>
            <person name="Ishii Y."/>
        </authorList>
    </citation>
    <scope>NUCLEOTIDE SEQUENCE [LARGE SCALE GENOMIC DNA]</scope>
    <source>
        <strain evidence="3 5">TUM18999</strain>
        <strain evidence="4 6">TUM20286</strain>
    </source>
</reference>